<dbReference type="GO" id="GO:0005829">
    <property type="term" value="C:cytosol"/>
    <property type="evidence" value="ECO:0007669"/>
    <property type="project" value="TreeGrafter"/>
</dbReference>
<dbReference type="Pfam" id="PF00551">
    <property type="entry name" value="Formyl_trans_N"/>
    <property type="match status" value="1"/>
</dbReference>
<dbReference type="InterPro" id="IPR001555">
    <property type="entry name" value="GART_AS"/>
</dbReference>
<dbReference type="PANTHER" id="PTHR11138:SF5">
    <property type="entry name" value="METHIONYL-TRNA FORMYLTRANSFERASE, MITOCHONDRIAL"/>
    <property type="match status" value="1"/>
</dbReference>
<dbReference type="CDD" id="cd08646">
    <property type="entry name" value="FMT_core_Met-tRNA-FMT_N"/>
    <property type="match status" value="1"/>
</dbReference>
<evidence type="ECO:0000256" key="1">
    <source>
        <dbReference type="ARBA" id="ARBA00002606"/>
    </source>
</evidence>
<dbReference type="InterPro" id="IPR005793">
    <property type="entry name" value="Formyl_trans_C"/>
</dbReference>
<evidence type="ECO:0000259" key="10">
    <source>
        <dbReference type="Pfam" id="PF02911"/>
    </source>
</evidence>
<evidence type="ECO:0000256" key="2">
    <source>
        <dbReference type="ARBA" id="ARBA00010699"/>
    </source>
</evidence>
<dbReference type="HAMAP" id="MF_00182">
    <property type="entry name" value="Formyl_trans"/>
    <property type="match status" value="1"/>
</dbReference>
<gene>
    <name evidence="8" type="primary">fmt</name>
    <name evidence="11" type="ORF">ENJ96_06015</name>
</gene>
<dbReference type="Pfam" id="PF02911">
    <property type="entry name" value="Formyl_trans_C"/>
    <property type="match status" value="1"/>
</dbReference>
<evidence type="ECO:0000256" key="7">
    <source>
        <dbReference type="ARBA" id="ARBA00048558"/>
    </source>
</evidence>
<evidence type="ECO:0000256" key="6">
    <source>
        <dbReference type="ARBA" id="ARBA00022917"/>
    </source>
</evidence>
<keyword evidence="6 8" id="KW-0648">Protein biosynthesis</keyword>
<dbReference type="EMBL" id="DROK01000171">
    <property type="protein sequence ID" value="HHI97389.1"/>
    <property type="molecule type" value="Genomic_DNA"/>
</dbReference>
<evidence type="ECO:0000259" key="9">
    <source>
        <dbReference type="Pfam" id="PF00551"/>
    </source>
</evidence>
<comment type="catalytic activity">
    <reaction evidence="7 8">
        <text>L-methionyl-tRNA(fMet) + (6R)-10-formyltetrahydrofolate = N-formyl-L-methionyl-tRNA(fMet) + (6S)-5,6,7,8-tetrahydrofolate + H(+)</text>
        <dbReference type="Rhea" id="RHEA:24380"/>
        <dbReference type="Rhea" id="RHEA-COMP:9952"/>
        <dbReference type="Rhea" id="RHEA-COMP:9953"/>
        <dbReference type="ChEBI" id="CHEBI:15378"/>
        <dbReference type="ChEBI" id="CHEBI:57453"/>
        <dbReference type="ChEBI" id="CHEBI:78530"/>
        <dbReference type="ChEBI" id="CHEBI:78844"/>
        <dbReference type="ChEBI" id="CHEBI:195366"/>
        <dbReference type="EC" id="2.1.2.9"/>
    </reaction>
</comment>
<dbReference type="InterPro" id="IPR011034">
    <property type="entry name" value="Formyl_transferase-like_C_sf"/>
</dbReference>
<feature type="binding site" evidence="8">
    <location>
        <begin position="113"/>
        <end position="116"/>
    </location>
    <ligand>
        <name>(6S)-5,6,7,8-tetrahydrofolate</name>
        <dbReference type="ChEBI" id="CHEBI:57453"/>
    </ligand>
</feature>
<proteinExistence type="inferred from homology"/>
<organism evidence="11">
    <name type="scientific">Thermodesulfatator atlanticus</name>
    <dbReference type="NCBI Taxonomy" id="501497"/>
    <lineage>
        <taxon>Bacteria</taxon>
        <taxon>Pseudomonadati</taxon>
        <taxon>Thermodesulfobacteriota</taxon>
        <taxon>Thermodesulfobacteria</taxon>
        <taxon>Thermodesulfobacteriales</taxon>
        <taxon>Thermodesulfatatoraceae</taxon>
        <taxon>Thermodesulfatator</taxon>
    </lineage>
</organism>
<reference evidence="11" key="1">
    <citation type="journal article" date="2020" name="mSystems">
        <title>Genome- and Community-Level Interaction Insights into Carbon Utilization and Element Cycling Functions of Hydrothermarchaeota in Hydrothermal Sediment.</title>
        <authorList>
            <person name="Zhou Z."/>
            <person name="Liu Y."/>
            <person name="Xu W."/>
            <person name="Pan J."/>
            <person name="Luo Z.H."/>
            <person name="Li M."/>
        </authorList>
    </citation>
    <scope>NUCLEOTIDE SEQUENCE [LARGE SCALE GENOMIC DNA]</scope>
    <source>
        <strain evidence="11">HyVt-533</strain>
    </source>
</reference>
<comment type="caution">
    <text evidence="11">The sequence shown here is derived from an EMBL/GenBank/DDBJ whole genome shotgun (WGS) entry which is preliminary data.</text>
</comment>
<dbReference type="InterPro" id="IPR041711">
    <property type="entry name" value="Met-tRNA-FMT_N"/>
</dbReference>
<feature type="domain" description="Formyl transferase N-terminal" evidence="9">
    <location>
        <begin position="6"/>
        <end position="184"/>
    </location>
</feature>
<dbReference type="PANTHER" id="PTHR11138">
    <property type="entry name" value="METHIONYL-TRNA FORMYLTRANSFERASE"/>
    <property type="match status" value="1"/>
</dbReference>
<dbReference type="SUPFAM" id="SSF53328">
    <property type="entry name" value="Formyltransferase"/>
    <property type="match status" value="1"/>
</dbReference>
<dbReference type="InterPro" id="IPR005794">
    <property type="entry name" value="Fmt"/>
</dbReference>
<dbReference type="Gene3D" id="3.10.25.10">
    <property type="entry name" value="Formyl transferase, C-terminal domain"/>
    <property type="match status" value="1"/>
</dbReference>
<evidence type="ECO:0000256" key="8">
    <source>
        <dbReference type="HAMAP-Rule" id="MF_00182"/>
    </source>
</evidence>
<dbReference type="PROSITE" id="PS00373">
    <property type="entry name" value="GART"/>
    <property type="match status" value="1"/>
</dbReference>
<dbReference type="EC" id="2.1.2.9" evidence="3 8"/>
<dbReference type="Proteomes" id="UP000886101">
    <property type="component" value="Unassembled WGS sequence"/>
</dbReference>
<feature type="domain" description="Formyl transferase C-terminal" evidence="10">
    <location>
        <begin position="208"/>
        <end position="306"/>
    </location>
</feature>
<dbReference type="InterPro" id="IPR002376">
    <property type="entry name" value="Formyl_transf_N"/>
</dbReference>
<accession>A0A7V5P021</accession>
<keyword evidence="5 8" id="KW-0808">Transferase</keyword>
<dbReference type="SUPFAM" id="SSF50486">
    <property type="entry name" value="FMT C-terminal domain-like"/>
    <property type="match status" value="1"/>
</dbReference>
<dbReference type="NCBIfam" id="TIGR00460">
    <property type="entry name" value="fmt"/>
    <property type="match status" value="1"/>
</dbReference>
<dbReference type="InterPro" id="IPR044135">
    <property type="entry name" value="Met-tRNA-FMT_C"/>
</dbReference>
<comment type="function">
    <text evidence="1 8">Attaches a formyl group to the free amino group of methionyl-tRNA(fMet). The formyl group appears to play a dual role in the initiator identity of N-formylmethionyl-tRNA by promoting its recognition by IF2 and preventing the misappropriation of this tRNA by the elongation apparatus.</text>
</comment>
<dbReference type="Gene3D" id="3.40.50.170">
    <property type="entry name" value="Formyl transferase, N-terminal domain"/>
    <property type="match status" value="1"/>
</dbReference>
<dbReference type="AlphaFoldDB" id="A0A7V5P021"/>
<name>A0A7V5P021_9BACT</name>
<evidence type="ECO:0000256" key="3">
    <source>
        <dbReference type="ARBA" id="ARBA00012261"/>
    </source>
</evidence>
<protein>
    <recommendedName>
        <fullName evidence="4 8">Methionyl-tRNA formyltransferase</fullName>
        <ecNumber evidence="3 8">2.1.2.9</ecNumber>
    </recommendedName>
</protein>
<evidence type="ECO:0000256" key="4">
    <source>
        <dbReference type="ARBA" id="ARBA00016014"/>
    </source>
</evidence>
<dbReference type="InterPro" id="IPR037022">
    <property type="entry name" value="Formyl_trans_C_sf"/>
</dbReference>
<sequence>MKKRLRLVFMGTPQFAVPILEALIKSGEEILAVVTQPDKPAGRGKKLTPPPVKVLAEKHGLPVLQPSKIKDPAFLAKLKEASPDVIVVAAYGKILPKEVLEIPKFGCINVHASLLPKFRGAAPINWAIIAGEKETGVTIMQMDEGMDTGDILLMEKIPIEEGETAGTLHDKLSSLGAKLIVKALNLLKEGKLTPRKQPEEGVSYAPMLKKEDGLLDFSRPATELANLIRGLDPWPTAYAYFRGKLIKFFHPRAEKGPSQGEPGEILGLDEEGFLLIGTGEGVLGVKEVQLEGKKRISAEEFVRGYRPAPGERFSPKP</sequence>
<dbReference type="FunFam" id="3.40.50.170:FF:000004">
    <property type="entry name" value="Methionyl-tRNA formyltransferase"/>
    <property type="match status" value="1"/>
</dbReference>
<evidence type="ECO:0000256" key="5">
    <source>
        <dbReference type="ARBA" id="ARBA00022679"/>
    </source>
</evidence>
<dbReference type="GO" id="GO:0004479">
    <property type="term" value="F:methionyl-tRNA formyltransferase activity"/>
    <property type="evidence" value="ECO:0007669"/>
    <property type="project" value="UniProtKB-UniRule"/>
</dbReference>
<dbReference type="CDD" id="cd08704">
    <property type="entry name" value="Met_tRNA_FMT_C"/>
    <property type="match status" value="1"/>
</dbReference>
<comment type="similarity">
    <text evidence="2 8">Belongs to the Fmt family.</text>
</comment>
<evidence type="ECO:0000313" key="11">
    <source>
        <dbReference type="EMBL" id="HHI97389.1"/>
    </source>
</evidence>
<dbReference type="InterPro" id="IPR036477">
    <property type="entry name" value="Formyl_transf_N_sf"/>
</dbReference>